<evidence type="ECO:0000313" key="2">
    <source>
        <dbReference type="EMBL" id="QEK52418.1"/>
    </source>
</evidence>
<protein>
    <recommendedName>
        <fullName evidence="4">YtxH domain-containing protein</fullName>
    </recommendedName>
</protein>
<proteinExistence type="predicted"/>
<dbReference type="Proteomes" id="UP000323653">
    <property type="component" value="Chromosome"/>
</dbReference>
<dbReference type="AlphaFoldDB" id="A0A5C0VI82"/>
<feature type="transmembrane region" description="Helical" evidence="1">
    <location>
        <begin position="7"/>
        <end position="25"/>
    </location>
</feature>
<keyword evidence="1" id="KW-1133">Transmembrane helix</keyword>
<keyword evidence="3" id="KW-1185">Reference proteome</keyword>
<dbReference type="EMBL" id="CP043329">
    <property type="protein sequence ID" value="QEK52418.1"/>
    <property type="molecule type" value="Genomic_DNA"/>
</dbReference>
<keyword evidence="1" id="KW-0812">Transmembrane</keyword>
<organism evidence="2 3">
    <name type="scientific">Pedobacter aquae</name>
    <dbReference type="NCBI Taxonomy" id="2605747"/>
    <lineage>
        <taxon>Bacteria</taxon>
        <taxon>Pseudomonadati</taxon>
        <taxon>Bacteroidota</taxon>
        <taxon>Sphingobacteriia</taxon>
        <taxon>Sphingobacteriales</taxon>
        <taxon>Sphingobacteriaceae</taxon>
        <taxon>Pedobacter</taxon>
    </lineage>
</organism>
<sequence length="100" mass="10718">MENKSKIAAVLVAGIAAGAAAWYFLKSENGKQNWSSLVDGVKDFTDHLKNTASKQASKINDLSKDTSDYLSAKAHEASHFSDNTLNEISAKVAQDSKSLS</sequence>
<evidence type="ECO:0000256" key="1">
    <source>
        <dbReference type="SAM" id="Phobius"/>
    </source>
</evidence>
<reference evidence="2 3" key="1">
    <citation type="submission" date="2019-08" db="EMBL/GenBank/DDBJ databases">
        <title>Pedobacter sp. nov., isolated from Han river, South Korea.</title>
        <authorList>
            <person name="Lee D.-H."/>
            <person name="Kim Y.-S."/>
            <person name="Hwang E.-M."/>
            <person name="Le Tran T.C."/>
            <person name="Cha C.-J."/>
        </authorList>
    </citation>
    <scope>NUCLEOTIDE SEQUENCE [LARGE SCALE GENOMIC DNA]</scope>
    <source>
        <strain evidence="2 3">CJ43</strain>
    </source>
</reference>
<dbReference type="RefSeq" id="WP_149075207.1">
    <property type="nucleotide sequence ID" value="NZ_CP043329.1"/>
</dbReference>
<accession>A0A5C0VI82</accession>
<dbReference type="KEGG" id="pej:FYC62_12715"/>
<evidence type="ECO:0000313" key="3">
    <source>
        <dbReference type="Proteomes" id="UP000323653"/>
    </source>
</evidence>
<evidence type="ECO:0008006" key="4">
    <source>
        <dbReference type="Google" id="ProtNLM"/>
    </source>
</evidence>
<keyword evidence="1" id="KW-0472">Membrane</keyword>
<gene>
    <name evidence="2" type="ORF">FYC62_12715</name>
</gene>
<name>A0A5C0VI82_9SPHI</name>